<evidence type="ECO:0000256" key="8">
    <source>
        <dbReference type="SAM" id="Phobius"/>
    </source>
</evidence>
<dbReference type="PANTHER" id="PTHR24186">
    <property type="entry name" value="PROTEIN PHOSPHATASE 1 REGULATORY SUBUNIT"/>
    <property type="match status" value="1"/>
</dbReference>
<keyword evidence="3" id="KW-0677">Repeat</keyword>
<protein>
    <submittedName>
        <fullName evidence="10">Ankyrin repeat family protein</fullName>
    </submittedName>
</protein>
<dbReference type="InterPro" id="IPR002110">
    <property type="entry name" value="Ankyrin_rpt"/>
</dbReference>
<comment type="subcellular location">
    <subcellularLocation>
        <location evidence="1">Membrane</location>
        <topology evidence="1">Multi-pass membrane protein</topology>
    </subcellularLocation>
</comment>
<dbReference type="AlphaFoldDB" id="A0ABD1V0C4"/>
<evidence type="ECO:0000313" key="11">
    <source>
        <dbReference type="Proteomes" id="UP001604277"/>
    </source>
</evidence>
<reference evidence="11" key="1">
    <citation type="submission" date="2024-07" db="EMBL/GenBank/DDBJ databases">
        <title>Two chromosome-level genome assemblies of Korean endemic species Abeliophyllum distichum and Forsythia ovata (Oleaceae).</title>
        <authorList>
            <person name="Jang H."/>
        </authorList>
    </citation>
    <scope>NUCLEOTIDE SEQUENCE [LARGE SCALE GENOMIC DNA]</scope>
</reference>
<keyword evidence="6 8" id="KW-0472">Membrane</keyword>
<evidence type="ECO:0000256" key="3">
    <source>
        <dbReference type="ARBA" id="ARBA00022737"/>
    </source>
</evidence>
<evidence type="ECO:0000256" key="5">
    <source>
        <dbReference type="ARBA" id="ARBA00023043"/>
    </source>
</evidence>
<dbReference type="Gene3D" id="1.25.40.20">
    <property type="entry name" value="Ankyrin repeat-containing domain"/>
    <property type="match status" value="1"/>
</dbReference>
<evidence type="ECO:0000259" key="9">
    <source>
        <dbReference type="Pfam" id="PF13962"/>
    </source>
</evidence>
<feature type="transmembrane region" description="Helical" evidence="8">
    <location>
        <begin position="436"/>
        <end position="454"/>
    </location>
</feature>
<dbReference type="PANTHER" id="PTHR24186:SF50">
    <property type="entry name" value="ANKYRIN REPEAT-CONTAINING PROTEIN ITN1-LIKE ISOFORM X1"/>
    <property type="match status" value="1"/>
</dbReference>
<keyword evidence="2 8" id="KW-0812">Transmembrane</keyword>
<dbReference type="PROSITE" id="PS50297">
    <property type="entry name" value="ANK_REP_REGION"/>
    <property type="match status" value="1"/>
</dbReference>
<evidence type="ECO:0000313" key="10">
    <source>
        <dbReference type="EMBL" id="KAL2530762.1"/>
    </source>
</evidence>
<feature type="transmembrane region" description="Helical" evidence="8">
    <location>
        <begin position="474"/>
        <end position="500"/>
    </location>
</feature>
<sequence length="571" mass="64461">MAEITPTIFYSVDPSLYRAAQEANLDALREKKELFSTQLTPNKNTPLHVVALFNDSPECNAEILRTNVSLLYEVNLDGDTALHIAARNGMFDVGIMMFTWANRIDEELETGGGALKKLLTWRNRNGDTALHEAIRNDNQKMVIVLLKRDPEIANIVNNALETPLFVAIDERRVFSVEFLLELCPSPAYIGPEGRTALHAAAIYDWKNIIERLLRKHPTLTKEVDDFGWTALHYAARYGAVKVTRELLKADKFLAYVAAEKDSNKTALHLATCEGYVKIMEEILTHCPDCWEMVTSDGQNILHLAVKFEKQEAFEFILRKSWVRNLVNQKDEEGNTCLHLYAATHNFRGRNLVNHPQANASAWNKKHMTPLDVLTYSEVYSQRQKALEKEFKGKVAMMGYWNPVTRDDSTRSKLKDNSLLDKRFVLTDIRKVADTHMIVAALITTVAFAAGFTIPGGYDGNDGPKQGMAILSRKAAFKVFIITDALAMVCSAAAVFLHLIGASFVEKLKLMHFYYYAVVLIIVAMASMVIAFMTGLFTVLEHSLELAIIECVICSFCFPVFYYSLKRIKDKH</sequence>
<dbReference type="SMART" id="SM00248">
    <property type="entry name" value="ANK"/>
    <property type="match status" value="8"/>
</dbReference>
<feature type="transmembrane region" description="Helical" evidence="8">
    <location>
        <begin position="545"/>
        <end position="564"/>
    </location>
</feature>
<evidence type="ECO:0000256" key="6">
    <source>
        <dbReference type="ARBA" id="ARBA00023136"/>
    </source>
</evidence>
<evidence type="ECO:0000256" key="2">
    <source>
        <dbReference type="ARBA" id="ARBA00022692"/>
    </source>
</evidence>
<dbReference type="Proteomes" id="UP001604277">
    <property type="component" value="Unassembled WGS sequence"/>
</dbReference>
<feature type="repeat" description="ANK" evidence="7">
    <location>
        <begin position="125"/>
        <end position="157"/>
    </location>
</feature>
<proteinExistence type="predicted"/>
<dbReference type="SUPFAM" id="SSF48403">
    <property type="entry name" value="Ankyrin repeat"/>
    <property type="match status" value="1"/>
</dbReference>
<dbReference type="EMBL" id="JBFOLJ010000006">
    <property type="protein sequence ID" value="KAL2530762.1"/>
    <property type="molecule type" value="Genomic_DNA"/>
</dbReference>
<keyword evidence="4 8" id="KW-1133">Transmembrane helix</keyword>
<dbReference type="GO" id="GO:0016020">
    <property type="term" value="C:membrane"/>
    <property type="evidence" value="ECO:0007669"/>
    <property type="project" value="UniProtKB-SubCell"/>
</dbReference>
<gene>
    <name evidence="10" type="ORF">Fot_23363</name>
</gene>
<evidence type="ECO:0000256" key="7">
    <source>
        <dbReference type="PROSITE-ProRule" id="PRU00023"/>
    </source>
</evidence>
<accession>A0ABD1V0C4</accession>
<name>A0ABD1V0C4_9LAMI</name>
<dbReference type="InterPro" id="IPR026961">
    <property type="entry name" value="PGG_dom"/>
</dbReference>
<feature type="transmembrane region" description="Helical" evidence="8">
    <location>
        <begin position="512"/>
        <end position="539"/>
    </location>
</feature>
<organism evidence="10 11">
    <name type="scientific">Forsythia ovata</name>
    <dbReference type="NCBI Taxonomy" id="205694"/>
    <lineage>
        <taxon>Eukaryota</taxon>
        <taxon>Viridiplantae</taxon>
        <taxon>Streptophyta</taxon>
        <taxon>Embryophyta</taxon>
        <taxon>Tracheophyta</taxon>
        <taxon>Spermatophyta</taxon>
        <taxon>Magnoliopsida</taxon>
        <taxon>eudicotyledons</taxon>
        <taxon>Gunneridae</taxon>
        <taxon>Pentapetalae</taxon>
        <taxon>asterids</taxon>
        <taxon>lamiids</taxon>
        <taxon>Lamiales</taxon>
        <taxon>Oleaceae</taxon>
        <taxon>Forsythieae</taxon>
        <taxon>Forsythia</taxon>
    </lineage>
</organism>
<dbReference type="InterPro" id="IPR036770">
    <property type="entry name" value="Ankyrin_rpt-contain_sf"/>
</dbReference>
<dbReference type="Pfam" id="PF12796">
    <property type="entry name" value="Ank_2"/>
    <property type="match status" value="3"/>
</dbReference>
<evidence type="ECO:0000256" key="1">
    <source>
        <dbReference type="ARBA" id="ARBA00004141"/>
    </source>
</evidence>
<comment type="caution">
    <text evidence="10">The sequence shown here is derived from an EMBL/GenBank/DDBJ whole genome shotgun (WGS) entry which is preliminary data.</text>
</comment>
<keyword evidence="11" id="KW-1185">Reference proteome</keyword>
<dbReference type="PROSITE" id="PS50088">
    <property type="entry name" value="ANK_REPEAT"/>
    <property type="match status" value="1"/>
</dbReference>
<dbReference type="Pfam" id="PF13962">
    <property type="entry name" value="PGG"/>
    <property type="match status" value="1"/>
</dbReference>
<feature type="domain" description="PGG" evidence="9">
    <location>
        <begin position="428"/>
        <end position="537"/>
    </location>
</feature>
<keyword evidence="5 7" id="KW-0040">ANK repeat</keyword>
<evidence type="ECO:0000256" key="4">
    <source>
        <dbReference type="ARBA" id="ARBA00022989"/>
    </source>
</evidence>